<feature type="region of interest" description="Disordered" evidence="2">
    <location>
        <begin position="38"/>
        <end position="81"/>
    </location>
</feature>
<sequence length="587" mass="65251">MATLAELNPLTASPRPNFNSTHDLEFDSFLNLDQTAFPTSESMKSNPSLISQPSMATPDASLTDMGPSYSGPSHQYGDHQQQTGFPPDAVAHAMAYNDNSLGALRAGHQGFPVTDGNYMHLKREDSTVDFGTAPSRSHSEMDIETDNKSFFLPHGNTVRNQQFIDPTALGGHEMSMIAHPAPQAGRVYPGMHQQQAAMARAAQQQKQQAEIIRQQQQMRQRQAEQFVRQTPAQPLPLTRSVRQTDPVVEERISRLLQQMRQSSLGQDTRLGTPSSLLPQMAKQKKEEEDMDEDERLLASEEGKKLTSKERRQLRNKVSARAFRSRRKEYITQLEGEVASKTSENNELRLQNHALAEENSRLTDLTRMLLSSPHFSDVLNDLSSNGLPTQLQAAAQIPQPQHQPMVSQAPIPTSVPGPQVNMTMVPDNRMDVYGAGWNSGIDMNYNPSVFAVFEVPEPAIEVEALSGKTSSFETPLESSESSKVEVPQLERLVPASTVVDTCKVAEATEELDETDPCFALFRENVPVSSAPLAALFERLELEKPSQYTLVVDRDSEDVSESSMRDFKRLCSSMDAAFERVCRVTDHLL</sequence>
<feature type="compositionally biased region" description="Basic and acidic residues" evidence="2">
    <location>
        <begin position="295"/>
        <end position="312"/>
    </location>
</feature>
<dbReference type="PROSITE" id="PS50217">
    <property type="entry name" value="BZIP"/>
    <property type="match status" value="1"/>
</dbReference>
<dbReference type="SMART" id="SM00338">
    <property type="entry name" value="BRLZ"/>
    <property type="match status" value="1"/>
</dbReference>
<dbReference type="EMBL" id="DF933840">
    <property type="protein sequence ID" value="GAM42790.1"/>
    <property type="molecule type" value="Genomic_DNA"/>
</dbReference>
<protein>
    <recommendedName>
        <fullName evidence="3">BZIP domain-containing protein</fullName>
    </recommendedName>
</protein>
<dbReference type="GO" id="GO:0003700">
    <property type="term" value="F:DNA-binding transcription factor activity"/>
    <property type="evidence" value="ECO:0007669"/>
    <property type="project" value="InterPro"/>
</dbReference>
<feature type="coiled-coil region" evidence="1">
    <location>
        <begin position="330"/>
        <end position="364"/>
    </location>
</feature>
<dbReference type="PANTHER" id="PTHR37616:SF2">
    <property type="entry name" value="BZIP DOMAIN-CONTAINING PROTEIN"/>
    <property type="match status" value="1"/>
</dbReference>
<dbReference type="InterPro" id="IPR004827">
    <property type="entry name" value="bZIP"/>
</dbReference>
<keyword evidence="1" id="KW-0175">Coiled coil</keyword>
<feature type="region of interest" description="Disordered" evidence="2">
    <location>
        <begin position="259"/>
        <end position="318"/>
    </location>
</feature>
<name>A0A478ECH5_TALPI</name>
<evidence type="ECO:0000256" key="1">
    <source>
        <dbReference type="SAM" id="Coils"/>
    </source>
</evidence>
<dbReference type="SUPFAM" id="SSF57959">
    <property type="entry name" value="Leucine zipper domain"/>
    <property type="match status" value="1"/>
</dbReference>
<evidence type="ECO:0000313" key="5">
    <source>
        <dbReference type="Proteomes" id="UP000053095"/>
    </source>
</evidence>
<dbReference type="InterPro" id="IPR046347">
    <property type="entry name" value="bZIP_sf"/>
</dbReference>
<feature type="compositionally biased region" description="Polar residues" evidence="2">
    <location>
        <begin position="259"/>
        <end position="277"/>
    </location>
</feature>
<feature type="compositionally biased region" description="Polar residues" evidence="2">
    <location>
        <begin position="70"/>
        <end position="81"/>
    </location>
</feature>
<proteinExistence type="predicted"/>
<gene>
    <name evidence="4" type="ORF">TCE0_044f17088</name>
</gene>
<feature type="compositionally biased region" description="Polar residues" evidence="2">
    <location>
        <begin position="38"/>
        <end position="55"/>
    </location>
</feature>
<feature type="domain" description="BZIP" evidence="3">
    <location>
        <begin position="305"/>
        <end position="368"/>
    </location>
</feature>
<dbReference type="PANTHER" id="PTHR37616">
    <property type="entry name" value="BZIP TRANSCRIPTION FACTOR 60-LIKE"/>
    <property type="match status" value="1"/>
</dbReference>
<organism evidence="4 5">
    <name type="scientific">Talaromyces pinophilus</name>
    <name type="common">Penicillium pinophilum</name>
    <dbReference type="NCBI Taxonomy" id="128442"/>
    <lineage>
        <taxon>Eukaryota</taxon>
        <taxon>Fungi</taxon>
        <taxon>Dikarya</taxon>
        <taxon>Ascomycota</taxon>
        <taxon>Pezizomycotina</taxon>
        <taxon>Eurotiomycetes</taxon>
        <taxon>Eurotiomycetidae</taxon>
        <taxon>Eurotiales</taxon>
        <taxon>Trichocomaceae</taxon>
        <taxon>Talaromyces</taxon>
        <taxon>Talaromyces sect. Talaromyces</taxon>
    </lineage>
</organism>
<dbReference type="Pfam" id="PF00170">
    <property type="entry name" value="bZIP_1"/>
    <property type="match status" value="1"/>
</dbReference>
<dbReference type="Proteomes" id="UP000053095">
    <property type="component" value="Unassembled WGS sequence"/>
</dbReference>
<evidence type="ECO:0000259" key="3">
    <source>
        <dbReference type="PROSITE" id="PS50217"/>
    </source>
</evidence>
<keyword evidence="5" id="KW-1185">Reference proteome</keyword>
<dbReference type="FunFam" id="1.20.5.170:FF:000031">
    <property type="entry name" value="BZIP transcription factor (MeaB)"/>
    <property type="match status" value="1"/>
</dbReference>
<accession>A0A478ECH5</accession>
<feature type="region of interest" description="Disordered" evidence="2">
    <location>
        <begin position="222"/>
        <end position="246"/>
    </location>
</feature>
<dbReference type="CDD" id="cd14810">
    <property type="entry name" value="bZIP_u1"/>
    <property type="match status" value="1"/>
</dbReference>
<reference evidence="5" key="1">
    <citation type="journal article" date="2015" name="Genome Announc.">
        <title>Draft genome sequence of Talaromyces cellulolyticus strain Y-94, a source of lignocellulosic biomass-degrading enzymes.</title>
        <authorList>
            <person name="Fujii T."/>
            <person name="Koike H."/>
            <person name="Sawayama S."/>
            <person name="Yano S."/>
            <person name="Inoue H."/>
        </authorList>
    </citation>
    <scope>NUCLEOTIDE SEQUENCE [LARGE SCALE GENOMIC DNA]</scope>
    <source>
        <strain evidence="5">Y-94</strain>
    </source>
</reference>
<evidence type="ECO:0000313" key="4">
    <source>
        <dbReference type="EMBL" id="GAM42790.1"/>
    </source>
</evidence>
<dbReference type="Gene3D" id="1.20.5.170">
    <property type="match status" value="1"/>
</dbReference>
<evidence type="ECO:0000256" key="2">
    <source>
        <dbReference type="SAM" id="MobiDB-lite"/>
    </source>
</evidence>
<dbReference type="AlphaFoldDB" id="A0A478ECH5"/>